<dbReference type="GO" id="GO:0016603">
    <property type="term" value="F:glutaminyl-peptide cyclotransferase activity"/>
    <property type="evidence" value="ECO:0007669"/>
    <property type="project" value="UniProtKB-EC"/>
</dbReference>
<dbReference type="OrthoDB" id="3907302at2759"/>
<dbReference type="CDD" id="cd03880">
    <property type="entry name" value="M28_QC_like"/>
    <property type="match status" value="1"/>
</dbReference>
<evidence type="ECO:0000256" key="1">
    <source>
        <dbReference type="ARBA" id="ARBA00000001"/>
    </source>
</evidence>
<dbReference type="SUPFAM" id="SSF53187">
    <property type="entry name" value="Zn-dependent exopeptidases"/>
    <property type="match status" value="1"/>
</dbReference>
<keyword evidence="4" id="KW-0808">Transferase</keyword>
<dbReference type="PANTHER" id="PTHR12283">
    <property type="entry name" value="GLUTAMINYL-PEPTIDE CYCLOTRANSFERASE"/>
    <property type="match status" value="1"/>
</dbReference>
<evidence type="ECO:0000259" key="7">
    <source>
        <dbReference type="Pfam" id="PF04389"/>
    </source>
</evidence>
<dbReference type="PANTHER" id="PTHR12283:SF3">
    <property type="entry name" value="GLUTAMINYL-PEPTIDE CYCLOTRANSFERASE-LIKE PROTEIN"/>
    <property type="match status" value="1"/>
</dbReference>
<accession>Q4SPJ5</accession>
<sequence length="445" mass="49617">MSRSTRRHKSPDQAYGGPGCGRLQMPRARSLLFCLLAVLVLSLMLGVYLSQDTTGGHEDRMPTLDLARDRVRDVGSIARCSVTIRLPPPLLKVSHRPSKFSTAQIRALASQVDGSRLWETHLRPILTERLPGTRGSLAVQQHLSSRLSSLSADWAVDLDSFRSPTPRGQVRFTNVVATLDPSAPRRLLLACHYDSKALPPDPVAPGRVFLGASDSAVPCAMILELVTSLDIRLRDFKKQGPPLTLQLVFFDGEESFEEWTDTDSLYGSRHLAQRMANTPHPAGSAGANMLQALDLFVLLDLLGAADPLIVNHFQNTERWFDRLVAAEKRLHRQGLLTSHPSEQTYFRKDFYLGPVQDDHVPFLHKGGCRVLTQLEFFNGECFENPFSPLLLRPPARQGVPVLHLISTPFPKVWHTLDDTEENLHRPTVLNLTKILALFVAEYLGL</sequence>
<organism evidence="8">
    <name type="scientific">Tetraodon nigroviridis</name>
    <name type="common">Spotted green pufferfish</name>
    <name type="synonym">Chelonodon nigroviridis</name>
    <dbReference type="NCBI Taxonomy" id="99883"/>
    <lineage>
        <taxon>Eukaryota</taxon>
        <taxon>Metazoa</taxon>
        <taxon>Chordata</taxon>
        <taxon>Craniata</taxon>
        <taxon>Vertebrata</taxon>
        <taxon>Euteleostomi</taxon>
        <taxon>Actinopterygii</taxon>
        <taxon>Neopterygii</taxon>
        <taxon>Teleostei</taxon>
        <taxon>Neoteleostei</taxon>
        <taxon>Acanthomorphata</taxon>
        <taxon>Eupercaria</taxon>
        <taxon>Tetraodontiformes</taxon>
        <taxon>Tetradontoidea</taxon>
        <taxon>Tetraodontidae</taxon>
        <taxon>Tetraodon</taxon>
    </lineage>
</organism>
<feature type="transmembrane region" description="Helical" evidence="6">
    <location>
        <begin position="31"/>
        <end position="50"/>
    </location>
</feature>
<evidence type="ECO:0000256" key="4">
    <source>
        <dbReference type="ARBA" id="ARBA00022679"/>
    </source>
</evidence>
<comment type="caution">
    <text evidence="8">The sequence shown here is derived from an EMBL/GenBank/DDBJ whole genome shotgun (WGS) entry which is preliminary data.</text>
</comment>
<evidence type="ECO:0000256" key="5">
    <source>
        <dbReference type="ARBA" id="ARBA00023315"/>
    </source>
</evidence>
<evidence type="ECO:0000313" key="8">
    <source>
        <dbReference type="EMBL" id="CAF97437.1"/>
    </source>
</evidence>
<evidence type="ECO:0000256" key="6">
    <source>
        <dbReference type="SAM" id="Phobius"/>
    </source>
</evidence>
<reference evidence="8" key="2">
    <citation type="submission" date="2004-02" db="EMBL/GenBank/DDBJ databases">
        <authorList>
            <consortium name="Genoscope"/>
            <consortium name="Whitehead Institute Centre for Genome Research"/>
        </authorList>
    </citation>
    <scope>NUCLEOTIDE SEQUENCE</scope>
</reference>
<keyword evidence="5" id="KW-0012">Acyltransferase</keyword>
<name>Q4SPJ5_TETNG</name>
<proteinExistence type="inferred from homology"/>
<dbReference type="KEGG" id="tng:GSTEN00014798G001"/>
<dbReference type="Gene3D" id="3.40.630.10">
    <property type="entry name" value="Zn peptidases"/>
    <property type="match status" value="1"/>
</dbReference>
<dbReference type="InterPro" id="IPR037457">
    <property type="entry name" value="M28_QC"/>
</dbReference>
<evidence type="ECO:0000256" key="3">
    <source>
        <dbReference type="ARBA" id="ARBA00012012"/>
    </source>
</evidence>
<dbReference type="Pfam" id="PF04389">
    <property type="entry name" value="Peptidase_M28"/>
    <property type="match status" value="1"/>
</dbReference>
<reference evidence="8" key="1">
    <citation type="journal article" date="2004" name="Nature">
        <title>Genome duplication in the teleost fish Tetraodon nigroviridis reveals the early vertebrate proto-karyotype.</title>
        <authorList>
            <person name="Jaillon O."/>
            <person name="Aury J.-M."/>
            <person name="Brunet F."/>
            <person name="Petit J.-L."/>
            <person name="Stange-Thomann N."/>
            <person name="Mauceli E."/>
            <person name="Bouneau L."/>
            <person name="Fischer C."/>
            <person name="Ozouf-Costaz C."/>
            <person name="Bernot A."/>
            <person name="Nicaud S."/>
            <person name="Jaffe D."/>
            <person name="Fisher S."/>
            <person name="Lutfalla G."/>
            <person name="Dossat C."/>
            <person name="Segurens B."/>
            <person name="Dasilva C."/>
            <person name="Salanoubat M."/>
            <person name="Levy M."/>
            <person name="Boudet N."/>
            <person name="Castellano S."/>
            <person name="Anthouard V."/>
            <person name="Jubin C."/>
            <person name="Castelli V."/>
            <person name="Katinka M."/>
            <person name="Vacherie B."/>
            <person name="Biemont C."/>
            <person name="Skalli Z."/>
            <person name="Cattolico L."/>
            <person name="Poulain J."/>
            <person name="De Berardinis V."/>
            <person name="Cruaud C."/>
            <person name="Duprat S."/>
            <person name="Brottier P."/>
            <person name="Coutanceau J.-P."/>
            <person name="Gouzy J."/>
            <person name="Parra G."/>
            <person name="Lardier G."/>
            <person name="Chapple C."/>
            <person name="McKernan K.J."/>
            <person name="McEwan P."/>
            <person name="Bosak S."/>
            <person name="Kellis M."/>
            <person name="Volff J.-N."/>
            <person name="Guigo R."/>
            <person name="Zody M.C."/>
            <person name="Mesirov J."/>
            <person name="Lindblad-Toh K."/>
            <person name="Birren B."/>
            <person name="Nusbaum C."/>
            <person name="Kahn D."/>
            <person name="Robinson-Rechavi M."/>
            <person name="Laudet V."/>
            <person name="Schachter V."/>
            <person name="Quetier F."/>
            <person name="Saurin W."/>
            <person name="Scarpelli C."/>
            <person name="Wincker P."/>
            <person name="Lander E.S."/>
            <person name="Weissenbach J."/>
            <person name="Roest Crollius H."/>
        </authorList>
    </citation>
    <scope>NUCLEOTIDE SEQUENCE [LARGE SCALE GENOMIC DNA]</scope>
</reference>
<dbReference type="EMBL" id="CAAE01014537">
    <property type="protein sequence ID" value="CAF97437.1"/>
    <property type="molecule type" value="Genomic_DNA"/>
</dbReference>
<dbReference type="AlphaFoldDB" id="Q4SPJ5"/>
<gene>
    <name evidence="8" type="ORF">GSTENG00014798001</name>
</gene>
<dbReference type="InterPro" id="IPR040234">
    <property type="entry name" value="QC/QCL"/>
</dbReference>
<comment type="catalytic activity">
    <reaction evidence="1">
        <text>N-terminal L-glutaminyl-[peptide] = N-terminal 5-oxo-L-prolyl-[peptide] + NH4(+)</text>
        <dbReference type="Rhea" id="RHEA:23652"/>
        <dbReference type="Rhea" id="RHEA-COMP:11736"/>
        <dbReference type="Rhea" id="RHEA-COMP:11846"/>
        <dbReference type="ChEBI" id="CHEBI:28938"/>
        <dbReference type="ChEBI" id="CHEBI:64722"/>
        <dbReference type="ChEBI" id="CHEBI:87215"/>
        <dbReference type="EC" id="2.3.2.5"/>
    </reaction>
</comment>
<keyword evidence="6" id="KW-0472">Membrane</keyword>
<keyword evidence="6" id="KW-1133">Transmembrane helix</keyword>
<evidence type="ECO:0000256" key="2">
    <source>
        <dbReference type="ARBA" id="ARBA00006014"/>
    </source>
</evidence>
<dbReference type="GO" id="GO:0008270">
    <property type="term" value="F:zinc ion binding"/>
    <property type="evidence" value="ECO:0007669"/>
    <property type="project" value="TreeGrafter"/>
</dbReference>
<keyword evidence="6" id="KW-0812">Transmembrane</keyword>
<dbReference type="EC" id="2.3.2.5" evidence="3"/>
<comment type="similarity">
    <text evidence="2">Belongs to the glutaminyl-peptide cyclotransferase family.</text>
</comment>
<protein>
    <recommendedName>
        <fullName evidence="3">glutaminyl-peptide cyclotransferase</fullName>
        <ecNumber evidence="3">2.3.2.5</ecNumber>
    </recommendedName>
</protein>
<feature type="domain" description="Peptidase M28" evidence="7">
    <location>
        <begin position="174"/>
        <end position="373"/>
    </location>
</feature>
<dbReference type="InterPro" id="IPR007484">
    <property type="entry name" value="Peptidase_M28"/>
</dbReference>